<sequence length="226" mass="25518">MVYDLDSVLIINNRFGVESAPAIVFLKEHGIKPVVYLGPANNSWFVDIMEQNKHQGVQRNTKVYIEPSNKDCIAPRSAIFSSEAMATAAPLNWEDQAQNSTKCMQIQEAPSTVDKDQPSSLAAVALKEKWLIFTWIDGEAQQVSPFVCQRAKTPALVLEDADPIWSQSTHRSQSNNQTQLSKKDDEDRPNQRRKKRAVSNQDRPHFITDTEPKDVYQMPLSDSDSE</sequence>
<dbReference type="Proteomes" id="UP001060215">
    <property type="component" value="Chromosome 15"/>
</dbReference>
<reference evidence="1 2" key="1">
    <citation type="journal article" date="2022" name="Plant J.">
        <title>Chromosome-level genome of Camellia lanceoleosa provides a valuable resource for understanding genome evolution and self-incompatibility.</title>
        <authorList>
            <person name="Gong W."/>
            <person name="Xiao S."/>
            <person name="Wang L."/>
            <person name="Liao Z."/>
            <person name="Chang Y."/>
            <person name="Mo W."/>
            <person name="Hu G."/>
            <person name="Li W."/>
            <person name="Zhao G."/>
            <person name="Zhu H."/>
            <person name="Hu X."/>
            <person name="Ji K."/>
            <person name="Xiang X."/>
            <person name="Song Q."/>
            <person name="Yuan D."/>
            <person name="Jin S."/>
            <person name="Zhang L."/>
        </authorList>
    </citation>
    <scope>NUCLEOTIDE SEQUENCE [LARGE SCALE GENOMIC DNA]</scope>
    <source>
        <strain evidence="1">SQ_2022a</strain>
    </source>
</reference>
<protein>
    <submittedName>
        <fullName evidence="1">Uncharacterized protein</fullName>
    </submittedName>
</protein>
<accession>A0ACC0F968</accession>
<name>A0ACC0F968_9ERIC</name>
<keyword evidence="2" id="KW-1185">Reference proteome</keyword>
<organism evidence="1 2">
    <name type="scientific">Camellia lanceoleosa</name>
    <dbReference type="NCBI Taxonomy" id="1840588"/>
    <lineage>
        <taxon>Eukaryota</taxon>
        <taxon>Viridiplantae</taxon>
        <taxon>Streptophyta</taxon>
        <taxon>Embryophyta</taxon>
        <taxon>Tracheophyta</taxon>
        <taxon>Spermatophyta</taxon>
        <taxon>Magnoliopsida</taxon>
        <taxon>eudicotyledons</taxon>
        <taxon>Gunneridae</taxon>
        <taxon>Pentapetalae</taxon>
        <taxon>asterids</taxon>
        <taxon>Ericales</taxon>
        <taxon>Theaceae</taxon>
        <taxon>Camellia</taxon>
    </lineage>
</organism>
<gene>
    <name evidence="1" type="ORF">LOK49_LG14G00623</name>
</gene>
<dbReference type="EMBL" id="CM045772">
    <property type="protein sequence ID" value="KAI7984907.1"/>
    <property type="molecule type" value="Genomic_DNA"/>
</dbReference>
<evidence type="ECO:0000313" key="2">
    <source>
        <dbReference type="Proteomes" id="UP001060215"/>
    </source>
</evidence>
<evidence type="ECO:0000313" key="1">
    <source>
        <dbReference type="EMBL" id="KAI7984907.1"/>
    </source>
</evidence>
<comment type="caution">
    <text evidence="1">The sequence shown here is derived from an EMBL/GenBank/DDBJ whole genome shotgun (WGS) entry which is preliminary data.</text>
</comment>
<proteinExistence type="predicted"/>